<protein>
    <recommendedName>
        <fullName evidence="2">Methyltransferase domain-containing protein</fullName>
    </recommendedName>
</protein>
<dbReference type="PANTHER" id="PTHR36971:SF1">
    <property type="entry name" value="METHYLTRANSFERASE DOMAIN-CONTAINING PROTEIN"/>
    <property type="match status" value="1"/>
</dbReference>
<dbReference type="InterPro" id="IPR025714">
    <property type="entry name" value="Methyltranfer_dom"/>
</dbReference>
<evidence type="ECO:0000259" key="2">
    <source>
        <dbReference type="Pfam" id="PF13679"/>
    </source>
</evidence>
<feature type="compositionally biased region" description="Basic residues" evidence="1">
    <location>
        <begin position="22"/>
        <end position="33"/>
    </location>
</feature>
<dbReference type="Pfam" id="PF13679">
    <property type="entry name" value="Methyltransf_32"/>
    <property type="match status" value="1"/>
</dbReference>
<sequence length="269" mass="30624">MDDGQATAPSDRDNDAPDNIPKKKTGPHGARNQHRHIHFAKWLQQRFPMSFQESHLKKQDDAMRHILDIAGGKGELTARLSMCLQQRVVMVDPRQADIANCFDTQVLPRLPNKWQKRIEDQRADNPDFVRQKVEERVRQLVTTFDDRTLVEDAEIQEAVQNATLLIGLHADGATEAIVDAALQYQKPFVVVPCCVFPSFFPDRTVVMEPDGPSIHVRTHEQFCQFLLQKHPGFRMEILPFEGRNVAILWDGVSQHLSQPRNVPVADGNL</sequence>
<dbReference type="OrthoDB" id="7459479at2759"/>
<name>A0A9N8DQL7_9STRA</name>
<organism evidence="3 4">
    <name type="scientific">Seminavis robusta</name>
    <dbReference type="NCBI Taxonomy" id="568900"/>
    <lineage>
        <taxon>Eukaryota</taxon>
        <taxon>Sar</taxon>
        <taxon>Stramenopiles</taxon>
        <taxon>Ochrophyta</taxon>
        <taxon>Bacillariophyta</taxon>
        <taxon>Bacillariophyceae</taxon>
        <taxon>Bacillariophycidae</taxon>
        <taxon>Naviculales</taxon>
        <taxon>Naviculaceae</taxon>
        <taxon>Seminavis</taxon>
    </lineage>
</organism>
<feature type="region of interest" description="Disordered" evidence="1">
    <location>
        <begin position="1"/>
        <end position="33"/>
    </location>
</feature>
<reference evidence="3" key="1">
    <citation type="submission" date="2020-06" db="EMBL/GenBank/DDBJ databases">
        <authorList>
            <consortium name="Plant Systems Biology data submission"/>
        </authorList>
    </citation>
    <scope>NUCLEOTIDE SEQUENCE</scope>
    <source>
        <strain evidence="3">D6</strain>
    </source>
</reference>
<dbReference type="EMBL" id="CAICTM010000215">
    <property type="protein sequence ID" value="CAB9505019.1"/>
    <property type="molecule type" value="Genomic_DNA"/>
</dbReference>
<dbReference type="Proteomes" id="UP001153069">
    <property type="component" value="Unassembled WGS sequence"/>
</dbReference>
<evidence type="ECO:0000313" key="4">
    <source>
        <dbReference type="Proteomes" id="UP001153069"/>
    </source>
</evidence>
<gene>
    <name evidence="3" type="ORF">SEMRO_216_G089450.1</name>
</gene>
<evidence type="ECO:0000313" key="3">
    <source>
        <dbReference type="EMBL" id="CAB9505019.1"/>
    </source>
</evidence>
<keyword evidence="4" id="KW-1185">Reference proteome</keyword>
<dbReference type="PANTHER" id="PTHR36971">
    <property type="entry name" value="UNNAMED PRODUCT"/>
    <property type="match status" value="1"/>
</dbReference>
<proteinExistence type="predicted"/>
<accession>A0A9N8DQL7</accession>
<comment type="caution">
    <text evidence="3">The sequence shown here is derived from an EMBL/GenBank/DDBJ whole genome shotgun (WGS) entry which is preliminary data.</text>
</comment>
<feature type="domain" description="Methyltransferase" evidence="2">
    <location>
        <begin position="56"/>
        <end position="194"/>
    </location>
</feature>
<dbReference type="AlphaFoldDB" id="A0A9N8DQL7"/>
<evidence type="ECO:0000256" key="1">
    <source>
        <dbReference type="SAM" id="MobiDB-lite"/>
    </source>
</evidence>